<organism evidence="1 2">
    <name type="scientific">Methylobacterium haplocladii</name>
    <dbReference type="NCBI Taxonomy" id="1176176"/>
    <lineage>
        <taxon>Bacteria</taxon>
        <taxon>Pseudomonadati</taxon>
        <taxon>Pseudomonadota</taxon>
        <taxon>Alphaproteobacteria</taxon>
        <taxon>Hyphomicrobiales</taxon>
        <taxon>Methylobacteriaceae</taxon>
        <taxon>Methylobacterium</taxon>
    </lineage>
</organism>
<dbReference type="OrthoDB" id="2373648at2"/>
<sequence length="196" mass="21917">MRHERLTIELTGTAPLLMRSGRMVDPLDPVAQEIAAITRKRVRTEADIARIDELEWTGGLWALSGKPCVPAEAIEAMVAEAAKLKRAARSVRAGFLVPETPTLDYDGPRDLETLRCDARFRLRVPVAIGPRRIMRTRPRFPAGWRLAFEADYLPDVLNPRDIGEFIALAGHRVGLGDWRPRFGRFLAQVTARQGLG</sequence>
<evidence type="ECO:0000313" key="1">
    <source>
        <dbReference type="EMBL" id="GEO97830.1"/>
    </source>
</evidence>
<dbReference type="EMBL" id="BJZT01000002">
    <property type="protein sequence ID" value="GEO97830.1"/>
    <property type="molecule type" value="Genomic_DNA"/>
</dbReference>
<keyword evidence="2" id="KW-1185">Reference proteome</keyword>
<evidence type="ECO:0000313" key="2">
    <source>
        <dbReference type="Proteomes" id="UP000321258"/>
    </source>
</evidence>
<dbReference type="AlphaFoldDB" id="A0A512IJE2"/>
<proteinExistence type="predicted"/>
<comment type="caution">
    <text evidence="1">The sequence shown here is derived from an EMBL/GenBank/DDBJ whole genome shotgun (WGS) entry which is preliminary data.</text>
</comment>
<gene>
    <name evidence="1" type="ORF">MHA02_02180</name>
</gene>
<reference evidence="1 2" key="1">
    <citation type="submission" date="2019-07" db="EMBL/GenBank/DDBJ databases">
        <title>Whole genome shotgun sequence of Methylobacterium haplocladii NBRC 107714.</title>
        <authorList>
            <person name="Hosoyama A."/>
            <person name="Uohara A."/>
            <person name="Ohji S."/>
            <person name="Ichikawa N."/>
        </authorList>
    </citation>
    <scope>NUCLEOTIDE SEQUENCE [LARGE SCALE GENOMIC DNA]</scope>
    <source>
        <strain evidence="1 2">NBRC 107714</strain>
    </source>
</reference>
<protein>
    <submittedName>
        <fullName evidence="1">Uncharacterized protein</fullName>
    </submittedName>
</protein>
<accession>A0A512IJE2</accession>
<dbReference type="RefSeq" id="WP_147076118.1">
    <property type="nucleotide sequence ID" value="NZ_BPQN01000008.1"/>
</dbReference>
<dbReference type="Proteomes" id="UP000321258">
    <property type="component" value="Unassembled WGS sequence"/>
</dbReference>
<name>A0A512IJE2_9HYPH</name>